<dbReference type="AlphaFoldDB" id="A0A7W6GR67"/>
<feature type="chain" id="PRO_5031064962" evidence="1">
    <location>
        <begin position="19"/>
        <end position="150"/>
    </location>
</feature>
<evidence type="ECO:0000313" key="3">
    <source>
        <dbReference type="Proteomes" id="UP000541426"/>
    </source>
</evidence>
<reference evidence="2 3" key="1">
    <citation type="submission" date="2020-08" db="EMBL/GenBank/DDBJ databases">
        <title>Genomic Encyclopedia of Type Strains, Phase IV (KMG-IV): sequencing the most valuable type-strain genomes for metagenomic binning, comparative biology and taxonomic classification.</title>
        <authorList>
            <person name="Goeker M."/>
        </authorList>
    </citation>
    <scope>NUCLEOTIDE SEQUENCE [LARGE SCALE GENOMIC DNA]</scope>
    <source>
        <strain evidence="2 3">DSM 102235</strain>
    </source>
</reference>
<keyword evidence="1" id="KW-0732">Signal</keyword>
<organism evidence="2 3">
    <name type="scientific">Sagittula marina</name>
    <dbReference type="NCBI Taxonomy" id="943940"/>
    <lineage>
        <taxon>Bacteria</taxon>
        <taxon>Pseudomonadati</taxon>
        <taxon>Pseudomonadota</taxon>
        <taxon>Alphaproteobacteria</taxon>
        <taxon>Rhodobacterales</taxon>
        <taxon>Roseobacteraceae</taxon>
        <taxon>Sagittula</taxon>
    </lineage>
</organism>
<accession>A0A7W6GR67</accession>
<proteinExistence type="predicted"/>
<comment type="caution">
    <text evidence="2">The sequence shown here is derived from an EMBL/GenBank/DDBJ whole genome shotgun (WGS) entry which is preliminary data.</text>
</comment>
<dbReference type="EMBL" id="JACIEJ010000001">
    <property type="protein sequence ID" value="MBB3984258.1"/>
    <property type="molecule type" value="Genomic_DNA"/>
</dbReference>
<name>A0A7W6GR67_9RHOB</name>
<protein>
    <submittedName>
        <fullName evidence="2">Uncharacterized protein</fullName>
    </submittedName>
</protein>
<dbReference type="Proteomes" id="UP000541426">
    <property type="component" value="Unassembled WGS sequence"/>
</dbReference>
<keyword evidence="3" id="KW-1185">Reference proteome</keyword>
<sequence>MSRLATIALCCLPLVAQAQPITVSDCDWQSNAQNIPEPWEAHSRTFANGNVRLTMLDTIEPALGWAWLMVQSPPEQDWGGRQCKLLGLDGAGFAGMKFDTLNADYDPSVGLMFSLLVDVFNPATGDSDTLPLWLTLNQSTGAIDAKLRHD</sequence>
<evidence type="ECO:0000256" key="1">
    <source>
        <dbReference type="SAM" id="SignalP"/>
    </source>
</evidence>
<dbReference type="RefSeq" id="WP_183962860.1">
    <property type="nucleotide sequence ID" value="NZ_BAABBZ010000012.1"/>
</dbReference>
<evidence type="ECO:0000313" key="2">
    <source>
        <dbReference type="EMBL" id="MBB3984258.1"/>
    </source>
</evidence>
<feature type="signal peptide" evidence="1">
    <location>
        <begin position="1"/>
        <end position="18"/>
    </location>
</feature>
<gene>
    <name evidence="2" type="ORF">GGQ68_000569</name>
</gene>